<evidence type="ECO:0000313" key="2">
    <source>
        <dbReference type="Proteomes" id="UP001234178"/>
    </source>
</evidence>
<accession>A0ABR0API9</accession>
<proteinExistence type="predicted"/>
<dbReference type="Proteomes" id="UP001234178">
    <property type="component" value="Unassembled WGS sequence"/>
</dbReference>
<protein>
    <submittedName>
        <fullName evidence="1">Uncharacterized protein</fullName>
    </submittedName>
</protein>
<organism evidence="1 2">
    <name type="scientific">Daphnia magna</name>
    <dbReference type="NCBI Taxonomy" id="35525"/>
    <lineage>
        <taxon>Eukaryota</taxon>
        <taxon>Metazoa</taxon>
        <taxon>Ecdysozoa</taxon>
        <taxon>Arthropoda</taxon>
        <taxon>Crustacea</taxon>
        <taxon>Branchiopoda</taxon>
        <taxon>Diplostraca</taxon>
        <taxon>Cladocera</taxon>
        <taxon>Anomopoda</taxon>
        <taxon>Daphniidae</taxon>
        <taxon>Daphnia</taxon>
    </lineage>
</organism>
<reference evidence="1 2" key="1">
    <citation type="journal article" date="2023" name="Nucleic Acids Res.">
        <title>The hologenome of Daphnia magna reveals possible DNA methylation and microbiome-mediated evolution of the host genome.</title>
        <authorList>
            <person name="Chaturvedi A."/>
            <person name="Li X."/>
            <person name="Dhandapani V."/>
            <person name="Marshall H."/>
            <person name="Kissane S."/>
            <person name="Cuenca-Cambronero M."/>
            <person name="Asole G."/>
            <person name="Calvet F."/>
            <person name="Ruiz-Romero M."/>
            <person name="Marangio P."/>
            <person name="Guigo R."/>
            <person name="Rago D."/>
            <person name="Mirbahai L."/>
            <person name="Eastwood N."/>
            <person name="Colbourne J.K."/>
            <person name="Zhou J."/>
            <person name="Mallon E."/>
            <person name="Orsini L."/>
        </authorList>
    </citation>
    <scope>NUCLEOTIDE SEQUENCE [LARGE SCALE GENOMIC DNA]</scope>
    <source>
        <strain evidence="1">LRV0_1</strain>
    </source>
</reference>
<name>A0ABR0API9_9CRUS</name>
<comment type="caution">
    <text evidence="1">The sequence shown here is derived from an EMBL/GenBank/DDBJ whole genome shotgun (WGS) entry which is preliminary data.</text>
</comment>
<dbReference type="EMBL" id="JAOYFB010000038">
    <property type="protein sequence ID" value="KAK4026975.1"/>
    <property type="molecule type" value="Genomic_DNA"/>
</dbReference>
<sequence length="77" mass="8994">MRAAVYPYVRRTVGRKKNGLILHFYRVTTRRNCMTSIIENGFLRKDQSEQVVTSLQQLGFNLQTVASHFYCHTSDQI</sequence>
<gene>
    <name evidence="1" type="ORF">OUZ56_015996</name>
</gene>
<evidence type="ECO:0000313" key="1">
    <source>
        <dbReference type="EMBL" id="KAK4026975.1"/>
    </source>
</evidence>
<keyword evidence="2" id="KW-1185">Reference proteome</keyword>